<sequence length="178" mass="20268">MLGQVLSSIDHNQYLFPEDEIVPYMAIKSNATLIVSKRTTVVMSDLNCPQRTLLSSNCWQAPMGMMCNLNVYGCLYENIKEHLILHFAKFLCRSMSDCIVLRGISSKGTNWTFLDSAVAKFGFKRTESYGTGDVGARRRIQHCTTQNVIKKIIEYSFLCSFSSSRIKPSYMATFLRFQ</sequence>
<dbReference type="InterPro" id="IPR056483">
    <property type="entry name" value="Hisat_C"/>
</dbReference>
<dbReference type="EMBL" id="CAJPWZ010002332">
    <property type="protein sequence ID" value="CAG2235928.1"/>
    <property type="molecule type" value="Genomic_DNA"/>
</dbReference>
<protein>
    <recommendedName>
        <fullName evidence="1">Histidine N-acetyltransferase C-terminal domain-containing protein</fullName>
    </recommendedName>
</protein>
<dbReference type="Proteomes" id="UP000683360">
    <property type="component" value="Unassembled WGS sequence"/>
</dbReference>
<dbReference type="OrthoDB" id="6188911at2759"/>
<accession>A0A8S3U1I4</accession>
<gene>
    <name evidence="2" type="ORF">MEDL_48448</name>
</gene>
<comment type="caution">
    <text evidence="2">The sequence shown here is derived from an EMBL/GenBank/DDBJ whole genome shotgun (WGS) entry which is preliminary data.</text>
</comment>
<proteinExistence type="predicted"/>
<reference evidence="2" key="1">
    <citation type="submission" date="2021-03" db="EMBL/GenBank/DDBJ databases">
        <authorList>
            <person name="Bekaert M."/>
        </authorList>
    </citation>
    <scope>NUCLEOTIDE SEQUENCE</scope>
</reference>
<keyword evidence="3" id="KW-1185">Reference proteome</keyword>
<feature type="domain" description="Histidine N-acetyltransferase C-terminal" evidence="1">
    <location>
        <begin position="12"/>
        <end position="91"/>
    </location>
</feature>
<name>A0A8S3U1I4_MYTED</name>
<evidence type="ECO:0000313" key="2">
    <source>
        <dbReference type="EMBL" id="CAG2235928.1"/>
    </source>
</evidence>
<organism evidence="2 3">
    <name type="scientific">Mytilus edulis</name>
    <name type="common">Blue mussel</name>
    <dbReference type="NCBI Taxonomy" id="6550"/>
    <lineage>
        <taxon>Eukaryota</taxon>
        <taxon>Metazoa</taxon>
        <taxon>Spiralia</taxon>
        <taxon>Lophotrochozoa</taxon>
        <taxon>Mollusca</taxon>
        <taxon>Bivalvia</taxon>
        <taxon>Autobranchia</taxon>
        <taxon>Pteriomorphia</taxon>
        <taxon>Mytilida</taxon>
        <taxon>Mytiloidea</taxon>
        <taxon>Mytilidae</taxon>
        <taxon>Mytilinae</taxon>
        <taxon>Mytilus</taxon>
    </lineage>
</organism>
<evidence type="ECO:0000313" key="3">
    <source>
        <dbReference type="Proteomes" id="UP000683360"/>
    </source>
</evidence>
<dbReference type="AlphaFoldDB" id="A0A8S3U1I4"/>
<dbReference type="Pfam" id="PF24066">
    <property type="entry name" value="Hisat_C"/>
    <property type="match status" value="1"/>
</dbReference>
<evidence type="ECO:0000259" key="1">
    <source>
        <dbReference type="Pfam" id="PF24066"/>
    </source>
</evidence>